<accession>A0AAV3Q3X4</accession>
<keyword evidence="7" id="KW-0325">Glycoprotein</keyword>
<dbReference type="CDD" id="cd00010">
    <property type="entry name" value="AAI_LTSS"/>
    <property type="match status" value="1"/>
</dbReference>
<evidence type="ECO:0000256" key="9">
    <source>
        <dbReference type="SAM" id="SignalP"/>
    </source>
</evidence>
<dbReference type="SUPFAM" id="SSF47699">
    <property type="entry name" value="Bifunctional inhibitor/lipid-transfer protein/seed storage 2S albumin"/>
    <property type="match status" value="1"/>
</dbReference>
<dbReference type="InterPro" id="IPR043325">
    <property type="entry name" value="LTSS"/>
</dbReference>
<dbReference type="InterPro" id="IPR016140">
    <property type="entry name" value="Bifunc_inhib/LTP/seed_store"/>
</dbReference>
<evidence type="ECO:0000256" key="3">
    <source>
        <dbReference type="ARBA" id="ARBA00022475"/>
    </source>
</evidence>
<keyword evidence="6" id="KW-1015">Disulfide bond</keyword>
<evidence type="ECO:0000313" key="12">
    <source>
        <dbReference type="Proteomes" id="UP001454036"/>
    </source>
</evidence>
<keyword evidence="12" id="KW-1185">Reference proteome</keyword>
<comment type="similarity">
    <text evidence="2">Belongs to the plant LTP family.</text>
</comment>
<evidence type="ECO:0000256" key="5">
    <source>
        <dbReference type="ARBA" id="ARBA00022729"/>
    </source>
</evidence>
<dbReference type="InterPro" id="IPR036312">
    <property type="entry name" value="Bifun_inhib/LTP/seed_sf"/>
</dbReference>
<dbReference type="PANTHER" id="PTHR33044">
    <property type="entry name" value="BIFUNCTIONAL INHIBITOR/LIPID-TRANSFER PROTEIN/SEED STORAGE 2S ALBUMIN SUPERFAMILY PROTEIN-RELATED"/>
    <property type="match status" value="1"/>
</dbReference>
<proteinExistence type="inferred from homology"/>
<dbReference type="GO" id="GO:0098552">
    <property type="term" value="C:side of membrane"/>
    <property type="evidence" value="ECO:0007669"/>
    <property type="project" value="UniProtKB-KW"/>
</dbReference>
<evidence type="ECO:0000256" key="8">
    <source>
        <dbReference type="ARBA" id="ARBA00023288"/>
    </source>
</evidence>
<keyword evidence="4" id="KW-0472">Membrane</keyword>
<dbReference type="SMART" id="SM00499">
    <property type="entry name" value="AAI"/>
    <property type="match status" value="1"/>
</dbReference>
<dbReference type="AlphaFoldDB" id="A0AAV3Q3X4"/>
<protein>
    <recommendedName>
        <fullName evidence="10">Bifunctional inhibitor/plant lipid transfer protein/seed storage helical domain-containing protein</fullName>
    </recommendedName>
</protein>
<sequence length="152" mass="15823">MMMSWYKISVVVVMVVGTMMVPSAEGQSAPDCATSLIPCFSYLNSTTPPRECCDPLRNTVANDLQCLCNLYSQPGLLPSFGVNITQAALLPRYCGLPGDLTACTGTTAPGPISPTSPSFVPPPPGVGGDNNGVGRIAGGAFVLITSMMVFLF</sequence>
<evidence type="ECO:0000256" key="1">
    <source>
        <dbReference type="ARBA" id="ARBA00004609"/>
    </source>
</evidence>
<keyword evidence="8" id="KW-0449">Lipoprotein</keyword>
<dbReference type="GO" id="GO:0005886">
    <property type="term" value="C:plasma membrane"/>
    <property type="evidence" value="ECO:0007669"/>
    <property type="project" value="UniProtKB-SubCell"/>
</dbReference>
<keyword evidence="4" id="KW-0336">GPI-anchor</keyword>
<name>A0AAV3Q3X4_LITER</name>
<dbReference type="Proteomes" id="UP001454036">
    <property type="component" value="Unassembled WGS sequence"/>
</dbReference>
<evidence type="ECO:0000256" key="6">
    <source>
        <dbReference type="ARBA" id="ARBA00023157"/>
    </source>
</evidence>
<comment type="subcellular location">
    <subcellularLocation>
        <location evidence="1">Cell membrane</location>
        <topology evidence="1">Lipid-anchor</topology>
        <topology evidence="1">GPI-anchor</topology>
    </subcellularLocation>
</comment>
<keyword evidence="5 9" id="KW-0732">Signal</keyword>
<evidence type="ECO:0000256" key="4">
    <source>
        <dbReference type="ARBA" id="ARBA00022622"/>
    </source>
</evidence>
<evidence type="ECO:0000256" key="2">
    <source>
        <dbReference type="ARBA" id="ARBA00009748"/>
    </source>
</evidence>
<dbReference type="EMBL" id="BAABME010003292">
    <property type="protein sequence ID" value="GAA0158243.1"/>
    <property type="molecule type" value="Genomic_DNA"/>
</dbReference>
<feature type="signal peptide" evidence="9">
    <location>
        <begin position="1"/>
        <end position="26"/>
    </location>
</feature>
<keyword evidence="3" id="KW-1003">Cell membrane</keyword>
<evidence type="ECO:0000259" key="10">
    <source>
        <dbReference type="SMART" id="SM00499"/>
    </source>
</evidence>
<feature type="domain" description="Bifunctional inhibitor/plant lipid transfer protein/seed storage helical" evidence="10">
    <location>
        <begin position="32"/>
        <end position="103"/>
    </location>
</feature>
<organism evidence="11 12">
    <name type="scientific">Lithospermum erythrorhizon</name>
    <name type="common">Purple gromwell</name>
    <name type="synonym">Lithospermum officinale var. erythrorhizon</name>
    <dbReference type="NCBI Taxonomy" id="34254"/>
    <lineage>
        <taxon>Eukaryota</taxon>
        <taxon>Viridiplantae</taxon>
        <taxon>Streptophyta</taxon>
        <taxon>Embryophyta</taxon>
        <taxon>Tracheophyta</taxon>
        <taxon>Spermatophyta</taxon>
        <taxon>Magnoliopsida</taxon>
        <taxon>eudicotyledons</taxon>
        <taxon>Gunneridae</taxon>
        <taxon>Pentapetalae</taxon>
        <taxon>asterids</taxon>
        <taxon>lamiids</taxon>
        <taxon>Boraginales</taxon>
        <taxon>Boraginaceae</taxon>
        <taxon>Boraginoideae</taxon>
        <taxon>Lithospermeae</taxon>
        <taxon>Lithospermum</taxon>
    </lineage>
</organism>
<dbReference type="Pfam" id="PF14368">
    <property type="entry name" value="LTP_2"/>
    <property type="match status" value="1"/>
</dbReference>
<evidence type="ECO:0000313" key="11">
    <source>
        <dbReference type="EMBL" id="GAA0158243.1"/>
    </source>
</evidence>
<comment type="caution">
    <text evidence="11">The sequence shown here is derived from an EMBL/GenBank/DDBJ whole genome shotgun (WGS) entry which is preliminary data.</text>
</comment>
<evidence type="ECO:0000256" key="7">
    <source>
        <dbReference type="ARBA" id="ARBA00023180"/>
    </source>
</evidence>
<dbReference type="Gene3D" id="1.10.110.10">
    <property type="entry name" value="Plant lipid-transfer and hydrophobic proteins"/>
    <property type="match status" value="1"/>
</dbReference>
<feature type="chain" id="PRO_5043450091" description="Bifunctional inhibitor/plant lipid transfer protein/seed storage helical domain-containing protein" evidence="9">
    <location>
        <begin position="27"/>
        <end position="152"/>
    </location>
</feature>
<gene>
    <name evidence="11" type="ORF">LIER_15324</name>
</gene>
<reference evidence="11 12" key="1">
    <citation type="submission" date="2024-01" db="EMBL/GenBank/DDBJ databases">
        <title>The complete chloroplast genome sequence of Lithospermum erythrorhizon: insights into the phylogenetic relationship among Boraginaceae species and the maternal lineages of purple gromwells.</title>
        <authorList>
            <person name="Okada T."/>
            <person name="Watanabe K."/>
        </authorList>
    </citation>
    <scope>NUCLEOTIDE SEQUENCE [LARGE SCALE GENOMIC DNA]</scope>
</reference>